<sequence length="80" mass="8951">MGRRRWRPFTDGGKVGGLFFNGGEESGRKRWNWIWISPESHPTTGRMPSSSLKHIKSRQRPPPPPLSSAPSRLSLSSPAL</sequence>
<feature type="region of interest" description="Disordered" evidence="1">
    <location>
        <begin position="1"/>
        <end position="25"/>
    </location>
</feature>
<gene>
    <name evidence="2" type="ORF">OPV22_010738</name>
</gene>
<name>A0AAV8RLI2_ENSVE</name>
<proteinExistence type="predicted"/>
<feature type="region of interest" description="Disordered" evidence="1">
    <location>
        <begin position="39"/>
        <end position="80"/>
    </location>
</feature>
<evidence type="ECO:0000313" key="3">
    <source>
        <dbReference type="Proteomes" id="UP001222027"/>
    </source>
</evidence>
<feature type="compositionally biased region" description="Polar residues" evidence="1">
    <location>
        <begin position="40"/>
        <end position="52"/>
    </location>
</feature>
<evidence type="ECO:0000313" key="2">
    <source>
        <dbReference type="EMBL" id="KAJ8500186.1"/>
    </source>
</evidence>
<feature type="compositionally biased region" description="Low complexity" evidence="1">
    <location>
        <begin position="68"/>
        <end position="80"/>
    </location>
</feature>
<dbReference type="EMBL" id="JAQQAF010000003">
    <property type="protein sequence ID" value="KAJ8500186.1"/>
    <property type="molecule type" value="Genomic_DNA"/>
</dbReference>
<keyword evidence="3" id="KW-1185">Reference proteome</keyword>
<protein>
    <submittedName>
        <fullName evidence="2">Uncharacterized protein</fullName>
    </submittedName>
</protein>
<dbReference type="Proteomes" id="UP001222027">
    <property type="component" value="Unassembled WGS sequence"/>
</dbReference>
<dbReference type="AlphaFoldDB" id="A0AAV8RLI2"/>
<organism evidence="2 3">
    <name type="scientific">Ensete ventricosum</name>
    <name type="common">Abyssinian banana</name>
    <name type="synonym">Musa ensete</name>
    <dbReference type="NCBI Taxonomy" id="4639"/>
    <lineage>
        <taxon>Eukaryota</taxon>
        <taxon>Viridiplantae</taxon>
        <taxon>Streptophyta</taxon>
        <taxon>Embryophyta</taxon>
        <taxon>Tracheophyta</taxon>
        <taxon>Spermatophyta</taxon>
        <taxon>Magnoliopsida</taxon>
        <taxon>Liliopsida</taxon>
        <taxon>Zingiberales</taxon>
        <taxon>Musaceae</taxon>
        <taxon>Ensete</taxon>
    </lineage>
</organism>
<accession>A0AAV8RLI2</accession>
<reference evidence="2 3" key="1">
    <citation type="submission" date="2022-12" db="EMBL/GenBank/DDBJ databases">
        <title>Chromosome-scale assembly of the Ensete ventricosum genome.</title>
        <authorList>
            <person name="Dussert Y."/>
            <person name="Stocks J."/>
            <person name="Wendawek A."/>
            <person name="Woldeyes F."/>
            <person name="Nichols R.A."/>
            <person name="Borrell J.S."/>
        </authorList>
    </citation>
    <scope>NUCLEOTIDE SEQUENCE [LARGE SCALE GENOMIC DNA]</scope>
    <source>
        <strain evidence="3">cv. Maze</strain>
        <tissue evidence="2">Seeds</tissue>
    </source>
</reference>
<comment type="caution">
    <text evidence="2">The sequence shown here is derived from an EMBL/GenBank/DDBJ whole genome shotgun (WGS) entry which is preliminary data.</text>
</comment>
<evidence type="ECO:0000256" key="1">
    <source>
        <dbReference type="SAM" id="MobiDB-lite"/>
    </source>
</evidence>